<sequence>MDSIYDAVRRRLGLLKGFMALVTALEAPPARAQAAGADTAASAEAKQKAQTPPPAPLPPPLLDTKVGGGTTQLPTAPRAPTLPELAHAEREATIEWTTGAYYPRDSSELRGHVPVHILRLSTELPVHQRSFFVGGTYEAALGSPASTRAPFVLGGNVELQGRGVWSTSTGLAFGAGLGIMFPTASFDRESRDAFSLASAAIALRPWDYSFFQNGTFAFRPFVDVHDTVGPFIIQFREGLEWTFGVRDDTGQRVFSLATLYVAVRLFDTVALGMEAYQLYIIDAYVADERRAFYAISPSVRMMLRHVQPSIGILRSVGPPFYPATDTTTAMRAGLTLLW</sequence>
<proteinExistence type="predicted"/>
<evidence type="ECO:0000313" key="3">
    <source>
        <dbReference type="Proteomes" id="UP001370348"/>
    </source>
</evidence>
<evidence type="ECO:0008006" key="4">
    <source>
        <dbReference type="Google" id="ProtNLM"/>
    </source>
</evidence>
<feature type="compositionally biased region" description="Low complexity" evidence="1">
    <location>
        <begin position="33"/>
        <end position="44"/>
    </location>
</feature>
<feature type="region of interest" description="Disordered" evidence="1">
    <location>
        <begin position="33"/>
        <end position="79"/>
    </location>
</feature>
<protein>
    <recommendedName>
        <fullName evidence="4">YaiO family outer membrane beta-barrel protein</fullName>
    </recommendedName>
</protein>
<evidence type="ECO:0000313" key="2">
    <source>
        <dbReference type="EMBL" id="WXB13285.1"/>
    </source>
</evidence>
<feature type="compositionally biased region" description="Pro residues" evidence="1">
    <location>
        <begin position="51"/>
        <end position="61"/>
    </location>
</feature>
<organism evidence="2 3">
    <name type="scientific">Pendulispora albinea</name>
    <dbReference type="NCBI Taxonomy" id="2741071"/>
    <lineage>
        <taxon>Bacteria</taxon>
        <taxon>Pseudomonadati</taxon>
        <taxon>Myxococcota</taxon>
        <taxon>Myxococcia</taxon>
        <taxon>Myxococcales</taxon>
        <taxon>Sorangiineae</taxon>
        <taxon>Pendulisporaceae</taxon>
        <taxon>Pendulispora</taxon>
    </lineage>
</organism>
<dbReference type="EMBL" id="CP089984">
    <property type="protein sequence ID" value="WXB13285.1"/>
    <property type="molecule type" value="Genomic_DNA"/>
</dbReference>
<dbReference type="Proteomes" id="UP001370348">
    <property type="component" value="Chromosome"/>
</dbReference>
<gene>
    <name evidence="2" type="ORF">LZC94_36255</name>
</gene>
<reference evidence="2 3" key="1">
    <citation type="submission" date="2021-12" db="EMBL/GenBank/DDBJ databases">
        <title>Discovery of the Pendulisporaceae a myxobacterial family with distinct sporulation behavior and unique specialized metabolism.</title>
        <authorList>
            <person name="Garcia R."/>
            <person name="Popoff A."/>
            <person name="Bader C.D."/>
            <person name="Loehr J."/>
            <person name="Walesch S."/>
            <person name="Walt C."/>
            <person name="Boldt J."/>
            <person name="Bunk B."/>
            <person name="Haeckl F.J.F.P.J."/>
            <person name="Gunesch A.P."/>
            <person name="Birkelbach J."/>
            <person name="Nuebel U."/>
            <person name="Pietschmann T."/>
            <person name="Bach T."/>
            <person name="Mueller R."/>
        </authorList>
    </citation>
    <scope>NUCLEOTIDE SEQUENCE [LARGE SCALE GENOMIC DNA]</scope>
    <source>
        <strain evidence="2 3">MSr11954</strain>
    </source>
</reference>
<evidence type="ECO:0000256" key="1">
    <source>
        <dbReference type="SAM" id="MobiDB-lite"/>
    </source>
</evidence>
<dbReference type="RefSeq" id="WP_394822907.1">
    <property type="nucleotide sequence ID" value="NZ_CP089984.1"/>
</dbReference>
<name>A0ABZ2LSH6_9BACT</name>
<keyword evidence="3" id="KW-1185">Reference proteome</keyword>
<accession>A0ABZ2LSH6</accession>